<dbReference type="GO" id="GO:0016020">
    <property type="term" value="C:membrane"/>
    <property type="evidence" value="ECO:0007669"/>
    <property type="project" value="InterPro"/>
</dbReference>
<dbReference type="AlphaFoldDB" id="A0A1J5R5G6"/>
<dbReference type="GO" id="GO:0005524">
    <property type="term" value="F:ATP binding"/>
    <property type="evidence" value="ECO:0007669"/>
    <property type="project" value="UniProtKB-KW"/>
</dbReference>
<gene>
    <name evidence="2" type="primary">lagD</name>
    <name evidence="2" type="ORF">GALL_269340</name>
</gene>
<protein>
    <submittedName>
        <fullName evidence="2">Lactococcin-G-processing and transport ATP-binding protein LagD</fullName>
        <ecNumber evidence="2">3.4.22.-</ecNumber>
    </submittedName>
</protein>
<evidence type="ECO:0000259" key="1">
    <source>
        <dbReference type="PROSITE" id="PS50990"/>
    </source>
</evidence>
<dbReference type="GO" id="GO:0008233">
    <property type="term" value="F:peptidase activity"/>
    <property type="evidence" value="ECO:0007669"/>
    <property type="project" value="InterPro"/>
</dbReference>
<dbReference type="PROSITE" id="PS50990">
    <property type="entry name" value="PEPTIDASE_C39"/>
    <property type="match status" value="1"/>
</dbReference>
<proteinExistence type="predicted"/>
<dbReference type="Pfam" id="PF03412">
    <property type="entry name" value="Peptidase_C39"/>
    <property type="match status" value="1"/>
</dbReference>
<keyword evidence="2" id="KW-0547">Nucleotide-binding</keyword>
<comment type="caution">
    <text evidence="2">The sequence shown here is derived from an EMBL/GenBank/DDBJ whole genome shotgun (WGS) entry which is preliminary data.</text>
</comment>
<keyword evidence="2" id="KW-0378">Hydrolase</keyword>
<dbReference type="EMBL" id="MLJW01000268">
    <property type="protein sequence ID" value="OIQ91137.1"/>
    <property type="molecule type" value="Genomic_DNA"/>
</dbReference>
<reference evidence="2" key="1">
    <citation type="submission" date="2016-10" db="EMBL/GenBank/DDBJ databases">
        <title>Sequence of Gallionella enrichment culture.</title>
        <authorList>
            <person name="Poehlein A."/>
            <person name="Muehling M."/>
            <person name="Daniel R."/>
        </authorList>
    </citation>
    <scope>NUCLEOTIDE SEQUENCE</scope>
</reference>
<evidence type="ECO:0000313" key="2">
    <source>
        <dbReference type="EMBL" id="OIQ91137.1"/>
    </source>
</evidence>
<sequence>MLLNKTLLKTLIFSILITFGLSTQISQALAADISFGGVIPGGGVIHKNILSMRELKYVDMVPQHTDFSCGAAALATILKYAYNQNITEDNVIEGLLKVSDVDVVRQKGFSLLDIKKYTQSIGMRGRGYNVKPGTLEKIHIPTIVLLNYKGYKHFVVLKKASADKAYIADPALGNRIMNRSEFDADWNGIVFAVVGQGFDRESPLLKPNEAVTARNLVDTYRPLTDAELFDYGFVRSDMLGL</sequence>
<dbReference type="CDD" id="cd02423">
    <property type="entry name" value="Peptidase_C39G"/>
    <property type="match status" value="1"/>
</dbReference>
<name>A0A1J5R5G6_9ZZZZ</name>
<keyword evidence="2" id="KW-0067">ATP-binding</keyword>
<dbReference type="Gene3D" id="3.90.70.10">
    <property type="entry name" value="Cysteine proteinases"/>
    <property type="match status" value="1"/>
</dbReference>
<organism evidence="2">
    <name type="scientific">mine drainage metagenome</name>
    <dbReference type="NCBI Taxonomy" id="410659"/>
    <lineage>
        <taxon>unclassified sequences</taxon>
        <taxon>metagenomes</taxon>
        <taxon>ecological metagenomes</taxon>
    </lineage>
</organism>
<feature type="domain" description="Peptidase C39" evidence="1">
    <location>
        <begin position="63"/>
        <end position="193"/>
    </location>
</feature>
<accession>A0A1J5R5G6</accession>
<dbReference type="InterPro" id="IPR005074">
    <property type="entry name" value="Peptidase_C39"/>
</dbReference>
<dbReference type="GO" id="GO:0006508">
    <property type="term" value="P:proteolysis"/>
    <property type="evidence" value="ECO:0007669"/>
    <property type="project" value="InterPro"/>
</dbReference>
<dbReference type="EC" id="3.4.22.-" evidence="2"/>